<dbReference type="EMBL" id="JAOYFB010000001">
    <property type="protein sequence ID" value="KAK4005361.1"/>
    <property type="molecule type" value="Genomic_DNA"/>
</dbReference>
<dbReference type="PRINTS" id="PR00342">
    <property type="entry name" value="RHESUSRHD"/>
</dbReference>
<name>A0ABQ9YXK3_9CRUS</name>
<feature type="transmembrane region" description="Helical" evidence="6">
    <location>
        <begin position="374"/>
        <end position="395"/>
    </location>
</feature>
<gene>
    <name evidence="8" type="ORF">OUZ56_007074</name>
</gene>
<feature type="domain" description="Ammonium transporter AmtB-like" evidence="7">
    <location>
        <begin position="120"/>
        <end position="512"/>
    </location>
</feature>
<feature type="transmembrane region" description="Helical" evidence="6">
    <location>
        <begin position="160"/>
        <end position="179"/>
    </location>
</feature>
<evidence type="ECO:0000256" key="4">
    <source>
        <dbReference type="ARBA" id="ARBA00022989"/>
    </source>
</evidence>
<evidence type="ECO:0000256" key="5">
    <source>
        <dbReference type="ARBA" id="ARBA00023136"/>
    </source>
</evidence>
<dbReference type="PANTHER" id="PTHR11730">
    <property type="entry name" value="AMMONIUM TRANSPORTER"/>
    <property type="match status" value="1"/>
</dbReference>
<dbReference type="SUPFAM" id="SSF111352">
    <property type="entry name" value="Ammonium transporter"/>
    <property type="match status" value="1"/>
</dbReference>
<evidence type="ECO:0000256" key="3">
    <source>
        <dbReference type="ARBA" id="ARBA00022692"/>
    </source>
</evidence>
<dbReference type="InterPro" id="IPR029020">
    <property type="entry name" value="Ammonium/urea_transptr"/>
</dbReference>
<feature type="transmembrane region" description="Helical" evidence="6">
    <location>
        <begin position="250"/>
        <end position="268"/>
    </location>
</feature>
<feature type="transmembrane region" description="Helical" evidence="6">
    <location>
        <begin position="489"/>
        <end position="515"/>
    </location>
</feature>
<keyword evidence="9" id="KW-1185">Reference proteome</keyword>
<keyword evidence="5 6" id="KW-0472">Membrane</keyword>
<proteinExistence type="inferred from homology"/>
<evidence type="ECO:0000259" key="7">
    <source>
        <dbReference type="Pfam" id="PF00909"/>
    </source>
</evidence>
<dbReference type="InterPro" id="IPR024041">
    <property type="entry name" value="NH4_transpt_AmtB-like_dom"/>
</dbReference>
<evidence type="ECO:0000256" key="1">
    <source>
        <dbReference type="ARBA" id="ARBA00004141"/>
    </source>
</evidence>
<dbReference type="PANTHER" id="PTHR11730:SF60">
    <property type="entry name" value="RH50, ISOFORM D"/>
    <property type="match status" value="1"/>
</dbReference>
<comment type="subcellular location">
    <subcellularLocation>
        <location evidence="1">Membrane</location>
        <topology evidence="1">Multi-pass membrane protein</topology>
    </subcellularLocation>
</comment>
<dbReference type="Gene3D" id="1.10.3430.10">
    <property type="entry name" value="Ammonium transporter AmtB like domains"/>
    <property type="match status" value="1"/>
</dbReference>
<feature type="transmembrane region" description="Helical" evidence="6">
    <location>
        <begin position="74"/>
        <end position="93"/>
    </location>
</feature>
<evidence type="ECO:0000313" key="9">
    <source>
        <dbReference type="Proteomes" id="UP001234178"/>
    </source>
</evidence>
<feature type="transmembrane region" description="Helical" evidence="6">
    <location>
        <begin position="129"/>
        <end position="148"/>
    </location>
</feature>
<feature type="transmembrane region" description="Helical" evidence="6">
    <location>
        <begin position="289"/>
        <end position="309"/>
    </location>
</feature>
<keyword evidence="4 6" id="KW-1133">Transmembrane helix</keyword>
<dbReference type="Pfam" id="PF00909">
    <property type="entry name" value="Ammonium_transp"/>
    <property type="match status" value="1"/>
</dbReference>
<dbReference type="Proteomes" id="UP001234178">
    <property type="component" value="Unassembled WGS sequence"/>
</dbReference>
<evidence type="ECO:0000256" key="2">
    <source>
        <dbReference type="ARBA" id="ARBA00011036"/>
    </source>
</evidence>
<evidence type="ECO:0000256" key="6">
    <source>
        <dbReference type="SAM" id="Phobius"/>
    </source>
</evidence>
<sequence>MLKAKRSSMSYLEYSLQATNWATSLASYKLTIPLASFDIKYRAEYKALGCRLHNSKISSGMSIACKKRLKNEKLLVCAILVQLALGCAFTLFVEYGNESNGAYVGNSYHGVHLGVQEKKSGKNSLPNSYYMFQDVHLMMFIGFGYLLMLMKNSDRRSITLYFLVVAISLQWGTLCYGFFRTVKGKIYLDIDSLLNADFACAGVLISCAAVSEFVTPLQLMFMALLEIAFSSTNKWVGSVVFQASDVGSSMFIHAFGAYFGLAVSFVLYRRTAYCVNRQSSIKNEANDPIRSTFSASIGTMFLWILWPSFNACLAKGDAEQFRAIINTYYSLSASCVTAFAVSSLVANCFMCAENSSRQKFNMARGVVIGTSADMMVNIWGAMIIGGLAGAGSVFIDRFSAKHIVDRVSGIRDAWRVNTLHGMPGILAGLVGAVVSAAATKEDYGFSLYRQFPARSPLNSSSEFLRIEYYNLRIDPGIERTASQQAGYQIAALVVTLAIAIVGGLGTGMVLLLPFFRQPVPSEENDSQSDLSHAVDQLLLSDRNATVDNVVTTEPVTTITENPSSVC</sequence>
<comment type="similarity">
    <text evidence="2">Belongs to the ammonium transporter (TC 2.A.49) family. Rh subfamily.</text>
</comment>
<comment type="caution">
    <text evidence="8">The sequence shown here is derived from an EMBL/GenBank/DDBJ whole genome shotgun (WGS) entry which is preliminary data.</text>
</comment>
<feature type="transmembrane region" description="Helical" evidence="6">
    <location>
        <begin position="329"/>
        <end position="353"/>
    </location>
</feature>
<evidence type="ECO:0000313" key="8">
    <source>
        <dbReference type="EMBL" id="KAK4005361.1"/>
    </source>
</evidence>
<dbReference type="InterPro" id="IPR002229">
    <property type="entry name" value="RhesusRHD"/>
</dbReference>
<organism evidence="8 9">
    <name type="scientific">Daphnia magna</name>
    <dbReference type="NCBI Taxonomy" id="35525"/>
    <lineage>
        <taxon>Eukaryota</taxon>
        <taxon>Metazoa</taxon>
        <taxon>Ecdysozoa</taxon>
        <taxon>Arthropoda</taxon>
        <taxon>Crustacea</taxon>
        <taxon>Branchiopoda</taxon>
        <taxon>Diplostraca</taxon>
        <taxon>Cladocera</taxon>
        <taxon>Anomopoda</taxon>
        <taxon>Daphniidae</taxon>
        <taxon>Daphnia</taxon>
    </lineage>
</organism>
<accession>A0ABQ9YXK3</accession>
<protein>
    <recommendedName>
        <fullName evidence="7">Ammonium transporter AmtB-like domain-containing protein</fullName>
    </recommendedName>
</protein>
<feature type="transmembrane region" description="Helical" evidence="6">
    <location>
        <begin position="421"/>
        <end position="439"/>
    </location>
</feature>
<reference evidence="8 9" key="1">
    <citation type="journal article" date="2023" name="Nucleic Acids Res.">
        <title>The hologenome of Daphnia magna reveals possible DNA methylation and microbiome-mediated evolution of the host genome.</title>
        <authorList>
            <person name="Chaturvedi A."/>
            <person name="Li X."/>
            <person name="Dhandapani V."/>
            <person name="Marshall H."/>
            <person name="Kissane S."/>
            <person name="Cuenca-Cambronero M."/>
            <person name="Asole G."/>
            <person name="Calvet F."/>
            <person name="Ruiz-Romero M."/>
            <person name="Marangio P."/>
            <person name="Guigo R."/>
            <person name="Rago D."/>
            <person name="Mirbahai L."/>
            <person name="Eastwood N."/>
            <person name="Colbourne J.K."/>
            <person name="Zhou J."/>
            <person name="Mallon E."/>
            <person name="Orsini L."/>
        </authorList>
    </citation>
    <scope>NUCLEOTIDE SEQUENCE [LARGE SCALE GENOMIC DNA]</scope>
    <source>
        <strain evidence="8">LRV0_1</strain>
    </source>
</reference>
<keyword evidence="3 6" id="KW-0812">Transmembrane</keyword>